<evidence type="ECO:0000259" key="1">
    <source>
        <dbReference type="Pfam" id="PF14028"/>
    </source>
</evidence>
<organism evidence="2 3">
    <name type="scientific">Streptomyces mobaraensis</name>
    <name type="common">Streptoverticillium mobaraense</name>
    <dbReference type="NCBI Taxonomy" id="35621"/>
    <lineage>
        <taxon>Bacteria</taxon>
        <taxon>Bacillati</taxon>
        <taxon>Actinomycetota</taxon>
        <taxon>Actinomycetes</taxon>
        <taxon>Kitasatosporales</taxon>
        <taxon>Streptomycetaceae</taxon>
        <taxon>Streptomyces</taxon>
    </lineage>
</organism>
<proteinExistence type="predicted"/>
<reference evidence="2 3" key="1">
    <citation type="journal article" date="2019" name="Microb. Cell Fact.">
        <title>Exploring novel herbicidin analogues by transcriptional regulator overexpression and MS/MS molecular networking.</title>
        <authorList>
            <person name="Shi Y."/>
            <person name="Gu R."/>
            <person name="Li Y."/>
            <person name="Wang X."/>
            <person name="Ren W."/>
            <person name="Li X."/>
            <person name="Wang L."/>
            <person name="Xie Y."/>
            <person name="Hong B."/>
        </authorList>
    </citation>
    <scope>NUCLEOTIDE SEQUENCE [LARGE SCALE GENOMIC DNA]</scope>
    <source>
        <strain evidence="2 3">US-43</strain>
    </source>
</reference>
<evidence type="ECO:0000313" key="2">
    <source>
        <dbReference type="EMBL" id="KAB7834281.1"/>
    </source>
</evidence>
<sequence>MPAPDASPDISPPSGHWTAVHLFHQGDLDVLLLDAVVPELGRLAKTGTVGGHFFLRYWEGGPHLRVRVRSAKPLGDTAGHLVERWNDWLARHPSPCTVDEAAYHRFATAAAQQEHLPAHEPWRGLHDTAQIRPYRPEHDRYGTGASLAAVERHFVEASDCARALLARRPSPAERLSAAFAVLLLTWTVTAPDAGQRLAALRAGAESWRRMLGAAYDTEGFDRAYERARPGLLRRAAGLLAAPVPAAPGDGPLAAWHHSVARLHASLAGLERAGAFAPDLAALRDDPSLLALPSPRTALTANRCAHLMCNRLGLDAAQEAMLRHFAARAAAALGDSRP</sequence>
<name>A0A5N5VZB9_STRMB</name>
<accession>A0A5N5VZB9</accession>
<dbReference type="Pfam" id="PF14028">
    <property type="entry name" value="Lant_dehydr_C"/>
    <property type="match status" value="1"/>
</dbReference>
<dbReference type="InterPro" id="IPR023809">
    <property type="entry name" value="Thiopep_bacteriocin_synth_dom"/>
</dbReference>
<dbReference type="OrthoDB" id="3607295at2"/>
<feature type="domain" description="Thiopeptide-type bacteriocin biosynthesis" evidence="1">
    <location>
        <begin position="17"/>
        <end position="328"/>
    </location>
</feature>
<comment type="caution">
    <text evidence="2">The sequence shown here is derived from an EMBL/GenBank/DDBJ whole genome shotgun (WGS) entry which is preliminary data.</text>
</comment>
<dbReference type="AlphaFoldDB" id="A0A5N5VZB9"/>
<evidence type="ECO:0000313" key="3">
    <source>
        <dbReference type="Proteomes" id="UP000327000"/>
    </source>
</evidence>
<dbReference type="EMBL" id="VOKX01000116">
    <property type="protein sequence ID" value="KAB7834281.1"/>
    <property type="molecule type" value="Genomic_DNA"/>
</dbReference>
<gene>
    <name evidence="2" type="ORF">FRZ00_30230</name>
</gene>
<keyword evidence="3" id="KW-1185">Reference proteome</keyword>
<dbReference type="Proteomes" id="UP000327000">
    <property type="component" value="Unassembled WGS sequence"/>
</dbReference>
<protein>
    <submittedName>
        <fullName evidence="2">Lantibiotic biosynthesis protein</fullName>
    </submittedName>
</protein>
<dbReference type="RefSeq" id="WP_152265679.1">
    <property type="nucleotide sequence ID" value="NZ_VOKX01000116.1"/>
</dbReference>